<organism evidence="5 6">
    <name type="scientific">Caenorhabditis nigoni</name>
    <dbReference type="NCBI Taxonomy" id="1611254"/>
    <lineage>
        <taxon>Eukaryota</taxon>
        <taxon>Metazoa</taxon>
        <taxon>Ecdysozoa</taxon>
        <taxon>Nematoda</taxon>
        <taxon>Chromadorea</taxon>
        <taxon>Rhabditida</taxon>
        <taxon>Rhabditina</taxon>
        <taxon>Rhabditomorpha</taxon>
        <taxon>Rhabditoidea</taxon>
        <taxon>Rhabditidae</taxon>
        <taxon>Peloderinae</taxon>
        <taxon>Caenorhabditis</taxon>
    </lineage>
</organism>
<accession>A0A2G5TPB4</accession>
<dbReference type="PROSITE" id="PS50297">
    <property type="entry name" value="ANK_REP_REGION"/>
    <property type="match status" value="1"/>
</dbReference>
<keyword evidence="2" id="KW-0812">Transmembrane</keyword>
<feature type="repeat" description="ANK" evidence="1">
    <location>
        <begin position="934"/>
        <end position="966"/>
    </location>
</feature>
<dbReference type="InterPro" id="IPR002110">
    <property type="entry name" value="Ankyrin_rpt"/>
</dbReference>
<dbReference type="PROSITE" id="PS50088">
    <property type="entry name" value="ANK_REPEAT"/>
    <property type="match status" value="1"/>
</dbReference>
<evidence type="ECO:0000256" key="1">
    <source>
        <dbReference type="PROSITE-ProRule" id="PRU00023"/>
    </source>
</evidence>
<dbReference type="Pfam" id="PF00533">
    <property type="entry name" value="BRCT"/>
    <property type="match status" value="1"/>
</dbReference>
<dbReference type="Pfam" id="PF02206">
    <property type="entry name" value="WSN"/>
    <property type="match status" value="1"/>
</dbReference>
<feature type="domain" description="Domain of unknown function WSN" evidence="4">
    <location>
        <begin position="47"/>
        <end position="115"/>
    </location>
</feature>
<dbReference type="InterPro" id="IPR003125">
    <property type="entry name" value="WSN"/>
</dbReference>
<keyword evidence="1" id="KW-0040">ANK repeat</keyword>
<dbReference type="OrthoDB" id="2384350at2759"/>
<evidence type="ECO:0000256" key="2">
    <source>
        <dbReference type="SAM" id="Phobius"/>
    </source>
</evidence>
<dbReference type="InterPro" id="IPR036420">
    <property type="entry name" value="BRCT_dom_sf"/>
</dbReference>
<dbReference type="Gene3D" id="3.40.50.10190">
    <property type="entry name" value="BRCT domain"/>
    <property type="match status" value="1"/>
</dbReference>
<dbReference type="SUPFAM" id="SSF48403">
    <property type="entry name" value="Ankyrin repeat"/>
    <property type="match status" value="1"/>
</dbReference>
<keyword evidence="6" id="KW-1185">Reference proteome</keyword>
<dbReference type="Proteomes" id="UP000230233">
    <property type="component" value="Chromosome V"/>
</dbReference>
<dbReference type="PANTHER" id="PTHR22956:SF14">
    <property type="entry name" value="BRCT DOMAIN-CONTAINING PROTEIN"/>
    <property type="match status" value="1"/>
</dbReference>
<gene>
    <name evidence="5" type="primary">Cnig_chr_V.g20843</name>
    <name evidence="5" type="ORF">B9Z55_020843</name>
</gene>
<feature type="transmembrane region" description="Helical" evidence="2">
    <location>
        <begin position="843"/>
        <end position="865"/>
    </location>
</feature>
<dbReference type="InterPro" id="IPR053345">
    <property type="entry name" value="Ankyrin_repeat-containing"/>
</dbReference>
<dbReference type="EMBL" id="PDUG01000005">
    <property type="protein sequence ID" value="PIC29159.1"/>
    <property type="molecule type" value="Genomic_DNA"/>
</dbReference>
<evidence type="ECO:0000313" key="5">
    <source>
        <dbReference type="EMBL" id="PIC29159.1"/>
    </source>
</evidence>
<protein>
    <submittedName>
        <fullName evidence="5">Uncharacterized protein</fullName>
    </submittedName>
</protein>
<dbReference type="Pfam" id="PF00023">
    <property type="entry name" value="Ank"/>
    <property type="match status" value="1"/>
</dbReference>
<dbReference type="SMART" id="SM00248">
    <property type="entry name" value="ANK"/>
    <property type="match status" value="2"/>
</dbReference>
<sequence>MLSFQKEKSKKLYANMHTVQFITVFSLVFASVSTVGTASNGGNQEPSDFKKIIEEFRILARVTNAISLHVAAISRKISVEDVLSELFQVDPIPYRKMVLFSIANATAELERMQKTYALAKNPSIFRVALPGVNISNYFKGLPAELNHALSFYVNLPRLMDQLNEARNIPKDNLLIAARTARGLSKTPCFNISYDDINKFVVYFGDDTTNYVERDRDETVATLERFNSQRKLVAECLTQIPKLEEEIKNMGLKKAYEDHKMVMRSRKIVLELAVVSNVGRHLGVLLKDLNEGLNLTSFIWHSQPPKETFQVISQLNDSMFETDFYNYDYSDMEFSITAGFTETKDLLKVFDDLESPWFKSKVARGASTAKLAKALQPYRKISEIMLSLKEAWDNWTEASIDLLTTDVLTAAETLLIIKKFDLDSVKIFRSIDSLGKDFNKCGQPKIDVISNLLNTFDTEQLPAEKVALEFQDVTKSVSKIKSRSKSLKSTRGNGTKLVEQLFATIDKPVTSLNPRSNVPLVMQTIEIKIDSIGPESVDLFYLLKRVSMLAESLQKLDNLTEQVPQQSASVSFQEILEQSTISEMSQCVEKLKIPLNDTINGLRVYQAFDRFPNSTMFDNINQYLAKLSKVQLELKNIQKLVLTIRKSNQKAGKLDSFILTLQNPNHLTENLGRSIHILEDLYEVKNKEEQFGRDPDFSQDVIEEIADKGLEEWRRPYKKLQGLIEGVDELDKVARRIRNSSLVNMTEIFERATQFQGIPGSREKLNDVYESLSEHMGNEEEEAVKFFESARDLDLDFAKHNLRLKTVRVTVTTLKQYFDEIFGHVKPKTVTVEKHIEPAVSWKLILILCIAFVLFLIIAFFGIYGLTENGRAWYKNVYLYWFGSAEDFEKRWRYSSFMDTIDGKNSVLDAVREGNKTSLLKALKNGAYIDAYNKYGNTALHVATKFALPDHVELLIRYGADRSLLNYKNLTPMQYILPDFEKKYPERVENYEKIRKIYGKYEKKGFRSSVPHAFPDSSFHIWMDDATDVKLCNRFMDRFRSITSDEAMPTTTHCVVRVDANGMLETDRLDLLLWVFHGVIIVKEQWMADCLDNPKLIGRDVDYLVENVKFNGQVYKTVLTWSEAMAKSEMPYLLGAYVAVVATDYKNLLTLSSIVTTHGGVMMNTFPLKEHFNKGSHPYLHAHLGPLFLIHDGSMDLSVYKNDVDKMYTLFTEEEFIVFMLKREINRDSRVNPVAVMIGDE</sequence>
<dbReference type="AlphaFoldDB" id="A0A2G5TPB4"/>
<evidence type="ECO:0000259" key="3">
    <source>
        <dbReference type="SMART" id="SM00292"/>
    </source>
</evidence>
<dbReference type="InterPro" id="IPR001357">
    <property type="entry name" value="BRCT_dom"/>
</dbReference>
<evidence type="ECO:0000313" key="6">
    <source>
        <dbReference type="Proteomes" id="UP000230233"/>
    </source>
</evidence>
<dbReference type="PANTHER" id="PTHR22956">
    <property type="entry name" value="ANKYRIN REPEAT-CONTAINING PROTEIN F37A4.4-RELATED-RELATED"/>
    <property type="match status" value="1"/>
</dbReference>
<dbReference type="SMART" id="SM00292">
    <property type="entry name" value="BRCT"/>
    <property type="match status" value="1"/>
</dbReference>
<proteinExistence type="predicted"/>
<name>A0A2G5TPB4_9PELO</name>
<dbReference type="Gene3D" id="1.25.40.20">
    <property type="entry name" value="Ankyrin repeat-containing domain"/>
    <property type="match status" value="1"/>
</dbReference>
<evidence type="ECO:0000259" key="4">
    <source>
        <dbReference type="SMART" id="SM00453"/>
    </source>
</evidence>
<dbReference type="InterPro" id="IPR036770">
    <property type="entry name" value="Ankyrin_rpt-contain_sf"/>
</dbReference>
<keyword evidence="2" id="KW-0472">Membrane</keyword>
<reference evidence="6" key="1">
    <citation type="submission" date="2017-10" db="EMBL/GenBank/DDBJ databases">
        <title>Rapid genome shrinkage in a self-fertile nematode reveals novel sperm competition proteins.</title>
        <authorList>
            <person name="Yin D."/>
            <person name="Schwarz E.M."/>
            <person name="Thomas C.G."/>
            <person name="Felde R.L."/>
            <person name="Korf I.F."/>
            <person name="Cutter A.D."/>
            <person name="Schartner C.M."/>
            <person name="Ralston E.J."/>
            <person name="Meyer B.J."/>
            <person name="Haag E.S."/>
        </authorList>
    </citation>
    <scope>NUCLEOTIDE SEQUENCE [LARGE SCALE GENOMIC DNA]</scope>
    <source>
        <strain evidence="6">JU1422</strain>
    </source>
</reference>
<comment type="caution">
    <text evidence="5">The sequence shown here is derived from an EMBL/GenBank/DDBJ whole genome shotgun (WGS) entry which is preliminary data.</text>
</comment>
<keyword evidence="2" id="KW-1133">Transmembrane helix</keyword>
<dbReference type="SUPFAM" id="SSF52113">
    <property type="entry name" value="BRCT domain"/>
    <property type="match status" value="1"/>
</dbReference>
<feature type="domain" description="BRCT" evidence="3">
    <location>
        <begin position="1010"/>
        <end position="1093"/>
    </location>
</feature>
<dbReference type="SMART" id="SM00453">
    <property type="entry name" value="WSN"/>
    <property type="match status" value="1"/>
</dbReference>